<evidence type="ECO:0000256" key="1">
    <source>
        <dbReference type="ARBA" id="ARBA00022723"/>
    </source>
</evidence>
<reference evidence="8 10" key="2">
    <citation type="submission" date="2017-11" db="EMBL/GenBank/DDBJ databases">
        <title>Molecular characterization of Burkholderia pseudomallei and closely related isolates from Vietnam.</title>
        <authorList>
            <person name="Ustinov D.V."/>
            <person name="Antonov A.S."/>
            <person name="Avdusheva E.F."/>
            <person name="Shpak I.M."/>
            <person name="Zakharova I.B."/>
            <person name="Thi L.A."/>
            <person name="Teteryatnikova N."/>
            <person name="Lopasteyskaya Y.A."/>
            <person name="Kuzyutina J.A."/>
            <person name="Ngo T.N."/>
            <person name="Victorov D.V."/>
        </authorList>
    </citation>
    <scope>NUCLEOTIDE SEQUENCE [LARGE SCALE GENOMIC DNA]</scope>
    <source>
        <strain evidence="8 10">V1512</strain>
    </source>
</reference>
<dbReference type="AlphaFoldDB" id="A0A069BC47"/>
<dbReference type="GeneID" id="93064528"/>
<dbReference type="Pfam" id="PF01258">
    <property type="entry name" value="zf-dskA_traR"/>
    <property type="match status" value="1"/>
</dbReference>
<proteinExistence type="predicted"/>
<dbReference type="SUPFAM" id="SSF109635">
    <property type="entry name" value="DnaK suppressor protein DksA, alpha-hairpin domain"/>
    <property type="match status" value="1"/>
</dbReference>
<protein>
    <submittedName>
        <fullName evidence="8">Conjugal transfer protein TraR</fullName>
    </submittedName>
    <submittedName>
        <fullName evidence="7">Prokaryotic dksA/traR C4-type zinc finger family protein</fullName>
    </submittedName>
</protein>
<keyword evidence="3" id="KW-0862">Zinc</keyword>
<dbReference type="InterPro" id="IPR000962">
    <property type="entry name" value="Znf_DskA_TraR"/>
</dbReference>
<evidence type="ECO:0000313" key="9">
    <source>
        <dbReference type="Proteomes" id="UP000030475"/>
    </source>
</evidence>
<dbReference type="KEGG" id="but:X994_4770"/>
<dbReference type="Proteomes" id="UP000231878">
    <property type="component" value="Unassembled WGS sequence"/>
</dbReference>
<name>A0A069BC47_BURPE</name>
<feature type="compositionally biased region" description="Basic and acidic residues" evidence="5">
    <location>
        <begin position="28"/>
        <end position="37"/>
    </location>
</feature>
<evidence type="ECO:0000256" key="5">
    <source>
        <dbReference type="SAM" id="MobiDB-lite"/>
    </source>
</evidence>
<dbReference type="RefSeq" id="WP_004187469.1">
    <property type="nucleotide sequence ID" value="NZ_AP028072.1"/>
</dbReference>
<dbReference type="Gene3D" id="1.20.120.910">
    <property type="entry name" value="DksA, coiled-coil domain"/>
    <property type="match status" value="1"/>
</dbReference>
<dbReference type="OMA" id="MEDAMGR"/>
<organism evidence="7 9">
    <name type="scientific">Burkholderia pseudomallei</name>
    <name type="common">Pseudomonas pseudomallei</name>
    <dbReference type="NCBI Taxonomy" id="28450"/>
    <lineage>
        <taxon>Bacteria</taxon>
        <taxon>Pseudomonadati</taxon>
        <taxon>Pseudomonadota</taxon>
        <taxon>Betaproteobacteria</taxon>
        <taxon>Burkholderiales</taxon>
        <taxon>Burkholderiaceae</taxon>
        <taxon>Burkholderia</taxon>
        <taxon>pseudomallei group</taxon>
    </lineage>
</organism>
<feature type="region of interest" description="Disordered" evidence="5">
    <location>
        <begin position="28"/>
        <end position="53"/>
    </location>
</feature>
<keyword evidence="2" id="KW-0863">Zinc-finger</keyword>
<evidence type="ECO:0000256" key="2">
    <source>
        <dbReference type="ARBA" id="ARBA00022771"/>
    </source>
</evidence>
<keyword evidence="1" id="KW-0479">Metal-binding</keyword>
<evidence type="ECO:0000313" key="7">
    <source>
        <dbReference type="EMBL" id="KGX16532.1"/>
    </source>
</evidence>
<dbReference type="SUPFAM" id="SSF57716">
    <property type="entry name" value="Glucocorticoid receptor-like (DNA-binding domain)"/>
    <property type="match status" value="1"/>
</dbReference>
<comment type="caution">
    <text evidence="7">The sequence shown here is derived from an EMBL/GenBank/DDBJ whole genome shotgun (WGS) entry which is preliminary data.</text>
</comment>
<reference evidence="7 9" key="1">
    <citation type="submission" date="2014-08" db="EMBL/GenBank/DDBJ databases">
        <authorList>
            <person name="Bunnell A."/>
            <person name="Chain P.S."/>
            <person name="Chertkov O."/>
            <person name="Currie B.J."/>
            <person name="Daligault H.E."/>
            <person name="Davenport K.W."/>
            <person name="Davis C."/>
            <person name="Gleasner C.D."/>
            <person name="Johnson S.L."/>
            <person name="Kaestli M."/>
            <person name="Koren S."/>
            <person name="Kunde Y.A."/>
            <person name="Mayo M."/>
            <person name="McMurry K.K."/>
            <person name="Price E.P."/>
            <person name="Reitenga K.G."/>
            <person name="Robison R."/>
            <person name="Rosovitz M.J."/>
            <person name="Sarovich D.S."/>
            <person name="Teshima H."/>
        </authorList>
    </citation>
    <scope>NUCLEOTIDE SEQUENCE [LARGE SCALE GENOMIC DNA]</scope>
    <source>
        <strain evidence="7 9">MSHR44</strain>
    </source>
</reference>
<dbReference type="PANTHER" id="PTHR33823:SF4">
    <property type="entry name" value="GENERAL STRESS PROTEIN 16O"/>
    <property type="match status" value="1"/>
</dbReference>
<dbReference type="PROSITE" id="PS51128">
    <property type="entry name" value="ZF_DKSA_2"/>
    <property type="match status" value="1"/>
</dbReference>
<dbReference type="InterPro" id="IPR037187">
    <property type="entry name" value="DnaK_N"/>
</dbReference>
<accession>A0A069BC47</accession>
<feature type="zinc finger region" description="dksA C4-type" evidence="4">
    <location>
        <begin position="91"/>
        <end position="115"/>
    </location>
</feature>
<feature type="domain" description="Zinc finger DksA/TraR C4-type" evidence="6">
    <location>
        <begin position="86"/>
        <end position="121"/>
    </location>
</feature>
<dbReference type="GO" id="GO:0008270">
    <property type="term" value="F:zinc ion binding"/>
    <property type="evidence" value="ECO:0007669"/>
    <property type="project" value="UniProtKB-KW"/>
</dbReference>
<gene>
    <name evidence="8" type="ORF">CWD88_17175</name>
    <name evidence="7" type="ORF">Y036_5217</name>
</gene>
<evidence type="ECO:0000313" key="10">
    <source>
        <dbReference type="Proteomes" id="UP000231878"/>
    </source>
</evidence>
<dbReference type="EMBL" id="JQIM01000008">
    <property type="protein sequence ID" value="KGX16532.1"/>
    <property type="molecule type" value="Genomic_DNA"/>
</dbReference>
<evidence type="ECO:0000256" key="3">
    <source>
        <dbReference type="ARBA" id="ARBA00022833"/>
    </source>
</evidence>
<dbReference type="OrthoDB" id="9811543at2"/>
<evidence type="ECO:0000313" key="8">
    <source>
        <dbReference type="EMBL" id="PJO65147.1"/>
    </source>
</evidence>
<evidence type="ECO:0000256" key="4">
    <source>
        <dbReference type="PROSITE-ProRule" id="PRU00510"/>
    </source>
</evidence>
<dbReference type="EMBL" id="PHRB01000015">
    <property type="protein sequence ID" value="PJO65147.1"/>
    <property type="molecule type" value="Genomic_DNA"/>
</dbReference>
<evidence type="ECO:0000259" key="6">
    <source>
        <dbReference type="Pfam" id="PF01258"/>
    </source>
</evidence>
<sequence>MAAFDEHQLQVLGALLRACRQALQADVRAGERQRADEPYANLAGPAPDEGDEANADLFVDVDHALLGMKLAELRDVDAALQRIARRDYGCCADCGQPIAYERLLARPTALRCAPCQRAHERRFATQPRPSL</sequence>
<dbReference type="PANTHER" id="PTHR33823">
    <property type="entry name" value="RNA POLYMERASE-BINDING TRANSCRIPTION FACTOR DKSA-RELATED"/>
    <property type="match status" value="1"/>
</dbReference>
<dbReference type="Proteomes" id="UP000030475">
    <property type="component" value="Unassembled WGS sequence"/>
</dbReference>